<keyword evidence="3" id="KW-0067">ATP-binding</keyword>
<comment type="similarity">
    <text evidence="1">Belongs to the heat shock protein 70 family.</text>
</comment>
<dbReference type="RefSeq" id="WP_231439702.1">
    <property type="nucleotide sequence ID" value="NZ_JAJOMB010000003.1"/>
</dbReference>
<dbReference type="PANTHER" id="PTHR42749:SF1">
    <property type="entry name" value="CELL SHAPE-DETERMINING PROTEIN MREB"/>
    <property type="match status" value="1"/>
</dbReference>
<dbReference type="InterPro" id="IPR013126">
    <property type="entry name" value="Hsp_70_fam"/>
</dbReference>
<evidence type="ECO:0000256" key="2">
    <source>
        <dbReference type="ARBA" id="ARBA00022741"/>
    </source>
</evidence>
<evidence type="ECO:0000313" key="6">
    <source>
        <dbReference type="EMBL" id="MCD5310643.1"/>
    </source>
</evidence>
<protein>
    <submittedName>
        <fullName evidence="6">Hsp70 family protein</fullName>
    </submittedName>
</protein>
<dbReference type="InterPro" id="IPR018181">
    <property type="entry name" value="Heat_shock_70_CS"/>
</dbReference>
<dbReference type="PROSITE" id="PS01036">
    <property type="entry name" value="HSP70_3"/>
    <property type="match status" value="1"/>
</dbReference>
<keyword evidence="2" id="KW-0547">Nucleotide-binding</keyword>
<accession>A0A9X1NAP5</accession>
<dbReference type="SUPFAM" id="SSF53067">
    <property type="entry name" value="Actin-like ATPase domain"/>
    <property type="match status" value="2"/>
</dbReference>
<keyword evidence="5" id="KW-0143">Chaperone</keyword>
<gene>
    <name evidence="6" type="ORF">LR394_07030</name>
</gene>
<dbReference type="Gene3D" id="3.90.640.10">
    <property type="entry name" value="Actin, Chain A, domain 4"/>
    <property type="match status" value="1"/>
</dbReference>
<dbReference type="EMBL" id="JAJOMB010000003">
    <property type="protein sequence ID" value="MCD5310643.1"/>
    <property type="molecule type" value="Genomic_DNA"/>
</dbReference>
<dbReference type="CDD" id="cd10170">
    <property type="entry name" value="ASKHA_NBD_HSP70"/>
    <property type="match status" value="1"/>
</dbReference>
<sequence length="357" mass="37470">MSINSGYGLGLDLGSVTLTAAVSDGVLTSTLRLSPDSPWLPAAVQSRPDGSLALATTVTNSVVPGHVFHRHLGDSTPFRLGNGSFTAAELLAVLLVEVLQRVHDEQKGPPTRVVLTCPAGWGAHRREQFLDVARQAGLPRSQVSVISQAEAVVADHQRRRSWTGAQPIAVYDAGGSTVEASVLIPHRQGRSQVIGVPEALDFQGGLDLDEALLAKLDETFGGALSLSDDDSLRQQCARAKEQLSSVTEVEFSYEGSRTQLNRKDLDGVLAPFVSAGLHALQRTLDSAGVRANDLAAVLLTGGSSPIPQLAEALTENLGSSVTLVPEPQHAAALGAAWLAARPEPHQEPRLLPGDAAG</sequence>
<dbReference type="Pfam" id="PF00012">
    <property type="entry name" value="HSP70"/>
    <property type="match status" value="1"/>
</dbReference>
<dbReference type="Gene3D" id="3.30.420.40">
    <property type="match status" value="2"/>
</dbReference>
<name>A0A9X1NAP5_9ACTN</name>
<proteinExistence type="inferred from homology"/>
<dbReference type="Proteomes" id="UP001138997">
    <property type="component" value="Unassembled WGS sequence"/>
</dbReference>
<dbReference type="GO" id="GO:0005524">
    <property type="term" value="F:ATP binding"/>
    <property type="evidence" value="ECO:0007669"/>
    <property type="project" value="UniProtKB-KW"/>
</dbReference>
<evidence type="ECO:0000256" key="4">
    <source>
        <dbReference type="ARBA" id="ARBA00023016"/>
    </source>
</evidence>
<dbReference type="PANTHER" id="PTHR42749">
    <property type="entry name" value="CELL SHAPE-DETERMINING PROTEIN MREB"/>
    <property type="match status" value="1"/>
</dbReference>
<keyword evidence="4" id="KW-0346">Stress response</keyword>
<evidence type="ECO:0000313" key="7">
    <source>
        <dbReference type="Proteomes" id="UP001138997"/>
    </source>
</evidence>
<comment type="caution">
    <text evidence="6">The sequence shown here is derived from an EMBL/GenBank/DDBJ whole genome shotgun (WGS) entry which is preliminary data.</text>
</comment>
<reference evidence="6" key="1">
    <citation type="submission" date="2021-11" db="EMBL/GenBank/DDBJ databases">
        <title>Streptomyces corallinus and Kineosporia corallina sp. nov., two new coral-derived marine actinobacteria.</title>
        <authorList>
            <person name="Buangrab K."/>
            <person name="Sutthacheep M."/>
            <person name="Yeemin T."/>
            <person name="Harunari E."/>
            <person name="Igarashi Y."/>
            <person name="Sripreechasak P."/>
            <person name="Kanchanasin P."/>
            <person name="Tanasupawat S."/>
            <person name="Phongsopitanun W."/>
        </authorList>
    </citation>
    <scope>NUCLEOTIDE SEQUENCE</scope>
    <source>
        <strain evidence="6">JCM 31032</strain>
    </source>
</reference>
<organism evidence="6 7">
    <name type="scientific">Kineosporia babensis</name>
    <dbReference type="NCBI Taxonomy" id="499548"/>
    <lineage>
        <taxon>Bacteria</taxon>
        <taxon>Bacillati</taxon>
        <taxon>Actinomycetota</taxon>
        <taxon>Actinomycetes</taxon>
        <taxon>Kineosporiales</taxon>
        <taxon>Kineosporiaceae</taxon>
        <taxon>Kineosporia</taxon>
    </lineage>
</organism>
<dbReference type="GO" id="GO:0140662">
    <property type="term" value="F:ATP-dependent protein folding chaperone"/>
    <property type="evidence" value="ECO:0007669"/>
    <property type="project" value="InterPro"/>
</dbReference>
<evidence type="ECO:0000256" key="5">
    <source>
        <dbReference type="ARBA" id="ARBA00023186"/>
    </source>
</evidence>
<evidence type="ECO:0000256" key="3">
    <source>
        <dbReference type="ARBA" id="ARBA00022840"/>
    </source>
</evidence>
<dbReference type="AlphaFoldDB" id="A0A9X1NAP5"/>
<evidence type="ECO:0000256" key="1">
    <source>
        <dbReference type="ARBA" id="ARBA00007381"/>
    </source>
</evidence>
<dbReference type="InterPro" id="IPR043129">
    <property type="entry name" value="ATPase_NBD"/>
</dbReference>
<keyword evidence="7" id="KW-1185">Reference proteome</keyword>